<dbReference type="GO" id="GO:0016757">
    <property type="term" value="F:glycosyltransferase activity"/>
    <property type="evidence" value="ECO:0007669"/>
    <property type="project" value="UniProtKB-KW"/>
</dbReference>
<gene>
    <name evidence="2" type="ORF">C8E03_105110</name>
</gene>
<sequence>MDKKLRNFLYKKIKLAGMEYRILDLIFLAGIILSGFMMRISLKSVVTVDYSYFLERWVGELKINGFGALKEDFYNYNPPYMVILYFISVLKVNPLTGIKVVSCFFDIIIAVTVAAIVKNITKSKQHTMIAFGAAWMLPTVVANGAMWGQCDSIYTSFIMLAIYYILKEKPGKSMIFYGIAFGFKMQSLFILPAFLILWSKRKVKLIHFLNIPLMYFISLLPAVFAGKSFLDTIGLYVGQTKDGSELSYNWPGLYEIFGVDSFYEHYGIAAMCFVVGILMCVMFYLAYKNYEVTKRRMIDTFFYIAMVALYFLPHMHERYGYVGGIIAIIVGVINTKKLYIPVLHVIASYGAYQAWLSDHRIVPFWVYSFMLFYIIIDYGIYIFKDINKEKLAYQSNESKTFDQCLIDLLHKEYRFGKMQVTFLHLLLILGVSVVGLVMRFCFIDYQESGFNEYWSPIIAAMKDANSLNDFIKSLNDYIPIYIIAFYLLSYLPVKLLYSVKAILIIFDFIMAIMSGAIIYDITKNNTKTIGIYSIMLFIPTVVINSAMCSRFEVVCAVAILCTIYFINKGKPAKGMFFYGIAFMMNLQSLFVFPALMVLGLLKKINLKHFLFIPLMYFIGILPAIISGIPFSKLVLTEILKITKLPTLSLSYPNIYQILGTNDFVEVYSVSGIWLTLGIMMGIMFYVSGSRINVTKEFVVQLFLIFLLISVCFLPFMKESYAYIVDIIAVLFAFTKKEKFYIPILQIFISFSAYSLVLAEYINVPIIVHSFLTLYLVFDIGKDVCRYVKKNQISKLVTSQ</sequence>
<name>A0A318ESA4_9FIRM</name>
<feature type="transmembrane region" description="Helical" evidence="1">
    <location>
        <begin position="666"/>
        <end position="685"/>
    </location>
</feature>
<comment type="caution">
    <text evidence="2">The sequence shown here is derived from an EMBL/GenBank/DDBJ whole genome shotgun (WGS) entry which is preliminary data.</text>
</comment>
<keyword evidence="1" id="KW-1133">Transmembrane helix</keyword>
<feature type="transmembrane region" description="Helical" evidence="1">
    <location>
        <begin position="504"/>
        <end position="522"/>
    </location>
</feature>
<feature type="transmembrane region" description="Helical" evidence="1">
    <location>
        <begin position="420"/>
        <end position="445"/>
    </location>
</feature>
<keyword evidence="1" id="KW-0472">Membrane</keyword>
<feature type="transmembrane region" description="Helical" evidence="1">
    <location>
        <begin position="266"/>
        <end position="285"/>
    </location>
</feature>
<feature type="transmembrane region" description="Helical" evidence="1">
    <location>
        <begin position="98"/>
        <end position="117"/>
    </location>
</feature>
<feature type="transmembrane region" description="Helical" evidence="1">
    <location>
        <begin position="697"/>
        <end position="716"/>
    </location>
</feature>
<feature type="transmembrane region" description="Helical" evidence="1">
    <location>
        <begin position="205"/>
        <end position="225"/>
    </location>
</feature>
<feature type="transmembrane region" description="Helical" evidence="1">
    <location>
        <begin position="478"/>
        <end position="497"/>
    </location>
</feature>
<dbReference type="RefSeq" id="WP_110291115.1">
    <property type="nucleotide sequence ID" value="NZ_QICS01000005.1"/>
</dbReference>
<dbReference type="EMBL" id="QICS01000005">
    <property type="protein sequence ID" value="PXV90202.1"/>
    <property type="molecule type" value="Genomic_DNA"/>
</dbReference>
<feature type="transmembrane region" description="Helical" evidence="1">
    <location>
        <begin position="129"/>
        <end position="147"/>
    </location>
</feature>
<dbReference type="AlphaFoldDB" id="A0A318ESA4"/>
<feature type="transmembrane region" description="Helical" evidence="1">
    <location>
        <begin position="528"/>
        <end position="546"/>
    </location>
</feature>
<feature type="transmembrane region" description="Helical" evidence="1">
    <location>
        <begin position="575"/>
        <end position="601"/>
    </location>
</feature>
<keyword evidence="2" id="KW-0328">Glycosyltransferase</keyword>
<reference evidence="2 3" key="1">
    <citation type="submission" date="2018-05" db="EMBL/GenBank/DDBJ databases">
        <title>Genomic Encyclopedia of Type Strains, Phase IV (KMG-IV): sequencing the most valuable type-strain genomes for metagenomic binning, comparative biology and taxonomic classification.</title>
        <authorList>
            <person name="Goeker M."/>
        </authorList>
    </citation>
    <scope>NUCLEOTIDE SEQUENCE [LARGE SCALE GENOMIC DNA]</scope>
    <source>
        <strain evidence="2 3">DSM 28816</strain>
    </source>
</reference>
<accession>A0A318ESA4</accession>
<evidence type="ECO:0000313" key="2">
    <source>
        <dbReference type="EMBL" id="PXV90202.1"/>
    </source>
</evidence>
<dbReference type="Proteomes" id="UP000247523">
    <property type="component" value="Unassembled WGS sequence"/>
</dbReference>
<feature type="transmembrane region" description="Helical" evidence="1">
    <location>
        <begin position="174"/>
        <end position="198"/>
    </location>
</feature>
<feature type="transmembrane region" description="Helical" evidence="1">
    <location>
        <begin position="21"/>
        <end position="42"/>
    </location>
</feature>
<feature type="transmembrane region" description="Helical" evidence="1">
    <location>
        <begin position="362"/>
        <end position="383"/>
    </location>
</feature>
<evidence type="ECO:0000256" key="1">
    <source>
        <dbReference type="SAM" id="Phobius"/>
    </source>
</evidence>
<organism evidence="2 3">
    <name type="scientific">Lachnotalea glycerini</name>
    <dbReference type="NCBI Taxonomy" id="1763509"/>
    <lineage>
        <taxon>Bacteria</taxon>
        <taxon>Bacillati</taxon>
        <taxon>Bacillota</taxon>
        <taxon>Clostridia</taxon>
        <taxon>Lachnospirales</taxon>
        <taxon>Lachnospiraceae</taxon>
        <taxon>Lachnotalea</taxon>
    </lineage>
</organism>
<feature type="transmembrane region" description="Helical" evidence="1">
    <location>
        <begin position="608"/>
        <end position="630"/>
    </location>
</feature>
<protein>
    <submittedName>
        <fullName evidence="2">Gpi18-like mannosyltransferase</fullName>
    </submittedName>
</protein>
<proteinExistence type="predicted"/>
<evidence type="ECO:0000313" key="3">
    <source>
        <dbReference type="Proteomes" id="UP000247523"/>
    </source>
</evidence>
<keyword evidence="1" id="KW-0812">Transmembrane</keyword>
<feature type="transmembrane region" description="Helical" evidence="1">
    <location>
        <begin position="553"/>
        <end position="569"/>
    </location>
</feature>
<keyword evidence="2" id="KW-0808">Transferase</keyword>